<gene>
    <name evidence="1" type="ORF">GA0074696_0698</name>
</gene>
<name>A0A1C4UXD8_9ACTN</name>
<evidence type="ECO:0008006" key="3">
    <source>
        <dbReference type="Google" id="ProtNLM"/>
    </source>
</evidence>
<proteinExistence type="predicted"/>
<dbReference type="EMBL" id="LT607410">
    <property type="protein sequence ID" value="SCE76397.1"/>
    <property type="molecule type" value="Genomic_DNA"/>
</dbReference>
<sequence length="84" mass="9295">MAFVTPPQLAQSRSVGADSILRGEVDLRAYPFRHLAVSARPGFMGNSVTQLMEAVEHLSNYGWELVNVASVTGSHFLYAFLRRV</sequence>
<accession>A0A1C4UXD8</accession>
<dbReference type="RefSeq" id="WP_088959755.1">
    <property type="nucleotide sequence ID" value="NZ_LT607410.1"/>
</dbReference>
<organism evidence="1 2">
    <name type="scientific">Micromonospora purpureochromogenes</name>
    <dbReference type="NCBI Taxonomy" id="47872"/>
    <lineage>
        <taxon>Bacteria</taxon>
        <taxon>Bacillati</taxon>
        <taxon>Actinomycetota</taxon>
        <taxon>Actinomycetes</taxon>
        <taxon>Micromonosporales</taxon>
        <taxon>Micromonosporaceae</taxon>
        <taxon>Micromonospora</taxon>
    </lineage>
</organism>
<protein>
    <recommendedName>
        <fullName evidence="3">DUF4177 domain-containing protein</fullName>
    </recommendedName>
</protein>
<evidence type="ECO:0000313" key="2">
    <source>
        <dbReference type="Proteomes" id="UP000198228"/>
    </source>
</evidence>
<evidence type="ECO:0000313" key="1">
    <source>
        <dbReference type="EMBL" id="SCE76397.1"/>
    </source>
</evidence>
<dbReference type="AlphaFoldDB" id="A0A1C4UXD8"/>
<reference evidence="1 2" key="1">
    <citation type="submission" date="2016-06" db="EMBL/GenBank/DDBJ databases">
        <authorList>
            <person name="Kjaerup R.B."/>
            <person name="Dalgaard T.S."/>
            <person name="Juul-Madsen H.R."/>
        </authorList>
    </citation>
    <scope>NUCLEOTIDE SEQUENCE [LARGE SCALE GENOMIC DNA]</scope>
    <source>
        <strain evidence="1 2">DSM 43821</strain>
    </source>
</reference>
<dbReference type="Proteomes" id="UP000198228">
    <property type="component" value="Chromosome I"/>
</dbReference>